<dbReference type="InterPro" id="IPR013083">
    <property type="entry name" value="Znf_RING/FYVE/PHD"/>
</dbReference>
<evidence type="ECO:0000313" key="7">
    <source>
        <dbReference type="EnsemblMetazoa" id="AALFPA23_013209.P19125"/>
    </source>
</evidence>
<feature type="compositionally biased region" description="Basic and acidic residues" evidence="5">
    <location>
        <begin position="131"/>
        <end position="144"/>
    </location>
</feature>
<evidence type="ECO:0000256" key="2">
    <source>
        <dbReference type="ARBA" id="ARBA00022771"/>
    </source>
</evidence>
<evidence type="ECO:0000256" key="5">
    <source>
        <dbReference type="SAM" id="MobiDB-lite"/>
    </source>
</evidence>
<evidence type="ECO:0000256" key="1">
    <source>
        <dbReference type="ARBA" id="ARBA00022723"/>
    </source>
</evidence>
<evidence type="ECO:0000259" key="6">
    <source>
        <dbReference type="PROSITE" id="PS50016"/>
    </source>
</evidence>
<dbReference type="RefSeq" id="XP_029715862.1">
    <property type="nucleotide sequence ID" value="XM_029860002.1"/>
</dbReference>
<protein>
    <recommendedName>
        <fullName evidence="6">PHD-type domain-containing protein</fullName>
    </recommendedName>
</protein>
<dbReference type="InterPro" id="IPR011011">
    <property type="entry name" value="Znf_FYVE_PHD"/>
</dbReference>
<dbReference type="PROSITE" id="PS50016">
    <property type="entry name" value="ZF_PHD_2"/>
    <property type="match status" value="1"/>
</dbReference>
<proteinExistence type="predicted"/>
<dbReference type="InterPro" id="IPR019787">
    <property type="entry name" value="Znf_PHD-finger"/>
</dbReference>
<dbReference type="InterPro" id="IPR019786">
    <property type="entry name" value="Zinc_finger_PHD-type_CS"/>
</dbReference>
<name>A0ABM1YYC1_AEDAL</name>
<sequence>MATTSACDRCAKTVKKNEEYIECMGFCKNVVHKKCENLAMPTVKDIQERSNVHWMCDECSKLMKICRFKSVVSSLGCVISTVIESQMNGLSELKAELSKNNKQVADVLNENNNQVAQLANIVNAATPGRVPNRERPSKRRREDSAVPNSNPISNTGTRSVASNAVLTVKPAPNLFWVYLSRFHPTVKEDVVEELVRDGLQTSEPIKVISLVKKGADLSSMNFISFKVGVPVELKDAALDPGTWPEGIVFREFEGQSKNTVWLPPTTTVSSDQALIDTPASTPFGTPIPVITPAPLDSPMPETTA</sequence>
<dbReference type="SUPFAM" id="SSF57903">
    <property type="entry name" value="FYVE/PHD zinc finger"/>
    <property type="match status" value="1"/>
</dbReference>
<keyword evidence="2 4" id="KW-0863">Zinc-finger</keyword>
<reference evidence="7" key="2">
    <citation type="submission" date="2025-05" db="UniProtKB">
        <authorList>
            <consortium name="EnsemblMetazoa"/>
        </authorList>
    </citation>
    <scope>IDENTIFICATION</scope>
    <source>
        <strain evidence="7">Foshan</strain>
    </source>
</reference>
<keyword evidence="1" id="KW-0479">Metal-binding</keyword>
<dbReference type="Proteomes" id="UP000069940">
    <property type="component" value="Unassembled WGS sequence"/>
</dbReference>
<evidence type="ECO:0000256" key="3">
    <source>
        <dbReference type="ARBA" id="ARBA00022833"/>
    </source>
</evidence>
<dbReference type="GeneID" id="115259426"/>
<accession>A0ABM1YYC1</accession>
<keyword evidence="8" id="KW-1185">Reference proteome</keyword>
<dbReference type="PROSITE" id="PS01359">
    <property type="entry name" value="ZF_PHD_1"/>
    <property type="match status" value="1"/>
</dbReference>
<reference evidence="8" key="1">
    <citation type="journal article" date="2015" name="Proc. Natl. Acad. Sci. U.S.A.">
        <title>Genome sequence of the Asian Tiger mosquito, Aedes albopictus, reveals insights into its biology, genetics, and evolution.</title>
        <authorList>
            <person name="Chen X.G."/>
            <person name="Jiang X."/>
            <person name="Gu J."/>
            <person name="Xu M."/>
            <person name="Wu Y."/>
            <person name="Deng Y."/>
            <person name="Zhang C."/>
            <person name="Bonizzoni M."/>
            <person name="Dermauw W."/>
            <person name="Vontas J."/>
            <person name="Armbruster P."/>
            <person name="Huang X."/>
            <person name="Yang Y."/>
            <person name="Zhang H."/>
            <person name="He W."/>
            <person name="Peng H."/>
            <person name="Liu Y."/>
            <person name="Wu K."/>
            <person name="Chen J."/>
            <person name="Lirakis M."/>
            <person name="Topalis P."/>
            <person name="Van Leeuwen T."/>
            <person name="Hall A.B."/>
            <person name="Jiang X."/>
            <person name="Thorpe C."/>
            <person name="Mueller R.L."/>
            <person name="Sun C."/>
            <person name="Waterhouse R.M."/>
            <person name="Yan G."/>
            <person name="Tu Z.J."/>
            <person name="Fang X."/>
            <person name="James A.A."/>
        </authorList>
    </citation>
    <scope>NUCLEOTIDE SEQUENCE [LARGE SCALE GENOMIC DNA]</scope>
    <source>
        <strain evidence="8">Foshan</strain>
    </source>
</reference>
<evidence type="ECO:0000256" key="4">
    <source>
        <dbReference type="PROSITE-ProRule" id="PRU00146"/>
    </source>
</evidence>
<evidence type="ECO:0000313" key="8">
    <source>
        <dbReference type="Proteomes" id="UP000069940"/>
    </source>
</evidence>
<feature type="region of interest" description="Disordered" evidence="5">
    <location>
        <begin position="127"/>
        <end position="157"/>
    </location>
</feature>
<dbReference type="EnsemblMetazoa" id="AALFPA23_013209.R19125">
    <property type="protein sequence ID" value="AALFPA23_013209.P19125"/>
    <property type="gene ID" value="AALFPA23_013209"/>
</dbReference>
<feature type="region of interest" description="Disordered" evidence="5">
    <location>
        <begin position="285"/>
        <end position="304"/>
    </location>
</feature>
<dbReference type="Gene3D" id="3.30.40.10">
    <property type="entry name" value="Zinc/RING finger domain, C3HC4 (zinc finger)"/>
    <property type="match status" value="1"/>
</dbReference>
<feature type="domain" description="PHD-type" evidence="6">
    <location>
        <begin position="4"/>
        <end position="62"/>
    </location>
</feature>
<keyword evidence="3" id="KW-0862">Zinc</keyword>
<organism evidence="7 8">
    <name type="scientific">Aedes albopictus</name>
    <name type="common">Asian tiger mosquito</name>
    <name type="synonym">Stegomyia albopicta</name>
    <dbReference type="NCBI Taxonomy" id="7160"/>
    <lineage>
        <taxon>Eukaryota</taxon>
        <taxon>Metazoa</taxon>
        <taxon>Ecdysozoa</taxon>
        <taxon>Arthropoda</taxon>
        <taxon>Hexapoda</taxon>
        <taxon>Insecta</taxon>
        <taxon>Pterygota</taxon>
        <taxon>Neoptera</taxon>
        <taxon>Endopterygota</taxon>
        <taxon>Diptera</taxon>
        <taxon>Nematocera</taxon>
        <taxon>Culicoidea</taxon>
        <taxon>Culicidae</taxon>
        <taxon>Culicinae</taxon>
        <taxon>Aedini</taxon>
        <taxon>Aedes</taxon>
        <taxon>Stegomyia</taxon>
    </lineage>
</organism>
<feature type="compositionally biased region" description="Polar residues" evidence="5">
    <location>
        <begin position="146"/>
        <end position="157"/>
    </location>
</feature>